<proteinExistence type="predicted"/>
<feature type="compositionally biased region" description="Basic and acidic residues" evidence="1">
    <location>
        <begin position="151"/>
        <end position="161"/>
    </location>
</feature>
<dbReference type="OrthoDB" id="3796455at2759"/>
<sequence length="224" mass="23763">MPPKKDTAGAESNALLVGFTDKETKLLAAAFVSSTAPDKYDYDIMAALTGNTAGSLKKMWPQVKKKTLEGHASFAAFLGQAGVSAATAPATSEPKPAARAKVVRKRKAVDEVPEDAEDSAKDLDPPSVADKSEGDKSDSKKKAPAVKKEKKAPTQKKEPIKGKGRPKKVVKKEESASEEEVKGESAENSADGGDGLGEFSFHKNIKKWLDHTDGQLGGEVEDDI</sequence>
<comment type="caution">
    <text evidence="2">The sequence shown here is derived from an EMBL/GenBank/DDBJ whole genome shotgun (WGS) entry which is preliminary data.</text>
</comment>
<organism evidence="2 3">
    <name type="scientific">Alternaria atra</name>
    <dbReference type="NCBI Taxonomy" id="119953"/>
    <lineage>
        <taxon>Eukaryota</taxon>
        <taxon>Fungi</taxon>
        <taxon>Dikarya</taxon>
        <taxon>Ascomycota</taxon>
        <taxon>Pezizomycotina</taxon>
        <taxon>Dothideomycetes</taxon>
        <taxon>Pleosporomycetidae</taxon>
        <taxon>Pleosporales</taxon>
        <taxon>Pleosporineae</taxon>
        <taxon>Pleosporaceae</taxon>
        <taxon>Alternaria</taxon>
        <taxon>Alternaria sect. Ulocladioides</taxon>
    </lineage>
</organism>
<accession>A0A8J2HT67</accession>
<name>A0A8J2HT67_9PLEO</name>
<feature type="region of interest" description="Disordered" evidence="1">
    <location>
        <begin position="83"/>
        <end position="199"/>
    </location>
</feature>
<dbReference type="Proteomes" id="UP000676310">
    <property type="component" value="Unassembled WGS sequence"/>
</dbReference>
<feature type="compositionally biased region" description="Basic and acidic residues" evidence="1">
    <location>
        <begin position="171"/>
        <end position="185"/>
    </location>
</feature>
<evidence type="ECO:0000313" key="3">
    <source>
        <dbReference type="Proteomes" id="UP000676310"/>
    </source>
</evidence>
<reference evidence="2" key="1">
    <citation type="submission" date="2021-05" db="EMBL/GenBank/DDBJ databases">
        <authorList>
            <person name="Stam R."/>
        </authorList>
    </citation>
    <scope>NUCLEOTIDE SEQUENCE</scope>
    <source>
        <strain evidence="2">CS162</strain>
    </source>
</reference>
<evidence type="ECO:0000256" key="1">
    <source>
        <dbReference type="SAM" id="MobiDB-lite"/>
    </source>
</evidence>
<gene>
    <name evidence="2" type="ORF">ALTATR162_LOCUS1282</name>
</gene>
<keyword evidence="3" id="KW-1185">Reference proteome</keyword>
<evidence type="ECO:0000313" key="2">
    <source>
        <dbReference type="EMBL" id="CAG5143094.1"/>
    </source>
</evidence>
<dbReference type="RefSeq" id="XP_043164813.1">
    <property type="nucleotide sequence ID" value="XM_043308878.1"/>
</dbReference>
<dbReference type="GeneID" id="67012599"/>
<protein>
    <submittedName>
        <fullName evidence="2">Uncharacterized protein</fullName>
    </submittedName>
</protein>
<dbReference type="AlphaFoldDB" id="A0A8J2HT67"/>
<feature type="compositionally biased region" description="Basic and acidic residues" evidence="1">
    <location>
        <begin position="118"/>
        <end position="141"/>
    </location>
</feature>
<dbReference type="EMBL" id="CAJRGZ010000015">
    <property type="protein sequence ID" value="CAG5143094.1"/>
    <property type="molecule type" value="Genomic_DNA"/>
</dbReference>